<dbReference type="EMBL" id="JANCYU010000029">
    <property type="protein sequence ID" value="KAK4525275.1"/>
    <property type="molecule type" value="Genomic_DNA"/>
</dbReference>
<name>A0AAV9ID28_9RHOD</name>
<comment type="caution">
    <text evidence="1">The sequence shown here is derived from an EMBL/GenBank/DDBJ whole genome shotgun (WGS) entry which is preliminary data.</text>
</comment>
<keyword evidence="2" id="KW-1185">Reference proteome</keyword>
<dbReference type="AlphaFoldDB" id="A0AAV9ID28"/>
<reference evidence="1 2" key="1">
    <citation type="submission" date="2022-07" db="EMBL/GenBank/DDBJ databases">
        <title>Genome-wide signatures of adaptation to extreme environments.</title>
        <authorList>
            <person name="Cho C.H."/>
            <person name="Yoon H.S."/>
        </authorList>
    </citation>
    <scope>NUCLEOTIDE SEQUENCE [LARGE SCALE GENOMIC DNA]</scope>
    <source>
        <strain evidence="1 2">108.79 E11</strain>
    </source>
</reference>
<proteinExistence type="predicted"/>
<dbReference type="Proteomes" id="UP001300502">
    <property type="component" value="Unassembled WGS sequence"/>
</dbReference>
<evidence type="ECO:0008006" key="3">
    <source>
        <dbReference type="Google" id="ProtNLM"/>
    </source>
</evidence>
<gene>
    <name evidence="1" type="ORF">GAYE_SCF09G3183</name>
</gene>
<organism evidence="1 2">
    <name type="scientific">Galdieria yellowstonensis</name>
    <dbReference type="NCBI Taxonomy" id="3028027"/>
    <lineage>
        <taxon>Eukaryota</taxon>
        <taxon>Rhodophyta</taxon>
        <taxon>Bangiophyceae</taxon>
        <taxon>Galdieriales</taxon>
        <taxon>Galdieriaceae</taxon>
        <taxon>Galdieria</taxon>
    </lineage>
</organism>
<sequence length="137" mass="15663">MLKCCASGRKEKFSFLEDKLTQLCLQLAFLEYCFVVTETGIILTPSSRIKPVKEVDSPLVFQIKQLATHLTTLVFRSRCRTIRLTTSQSEIAIYDVGDQLLVAFFKKSKGEKEQQVGLSQEKLEELARLIQDTLWSE</sequence>
<accession>A0AAV9ID28</accession>
<evidence type="ECO:0000313" key="1">
    <source>
        <dbReference type="EMBL" id="KAK4525275.1"/>
    </source>
</evidence>
<protein>
    <recommendedName>
        <fullName evidence="3">FUZ/MON1/HPS1 first Longin domain-containing protein</fullName>
    </recommendedName>
</protein>
<evidence type="ECO:0000313" key="2">
    <source>
        <dbReference type="Proteomes" id="UP001300502"/>
    </source>
</evidence>